<gene>
    <name evidence="2" type="ORF">Q75_07080</name>
</gene>
<keyword evidence="3" id="KW-1185">Reference proteome</keyword>
<sequence length="179" mass="21150">MKEFPQLETSRLLLRELKAEDKRVLFTNFTNERLLQYFGMEPFQTIEQAKQFIDQAKIGFENEKMIRWAIVIKENNRCIGTCGIHNWVQKYNRCEIGYEIAEEHWRKGYATEAISAIQEHLFTQYNINRIGAIVYVQNTASINLLEKLGFENEGILRQYMKQHGKFHDTVMLSLLNPTK</sequence>
<dbReference type="AlphaFoldDB" id="A0A147K915"/>
<dbReference type="PANTHER" id="PTHR43792:SF9">
    <property type="entry name" value="RIBOSOMAL-PROTEIN-ALANINE ACETYLTRANSFERASE"/>
    <property type="match status" value="1"/>
</dbReference>
<dbReference type="Proteomes" id="UP000074108">
    <property type="component" value="Unassembled WGS sequence"/>
</dbReference>
<evidence type="ECO:0000313" key="3">
    <source>
        <dbReference type="Proteomes" id="UP000074108"/>
    </source>
</evidence>
<dbReference type="InterPro" id="IPR016181">
    <property type="entry name" value="Acyl_CoA_acyltransferase"/>
</dbReference>
<dbReference type="PATRIC" id="fig|1150625.3.peg.1485"/>
<dbReference type="OrthoDB" id="9811523at2"/>
<name>A0A147K915_9BACI</name>
<reference evidence="2 3" key="1">
    <citation type="journal article" date="2016" name="Front. Microbiol.">
        <title>Microevolution Analysis of Bacillus coahuilensis Unveils Differences in Phosphorus Acquisition Strategies and Their Regulation.</title>
        <authorList>
            <person name="Gomez-Lunar Z."/>
            <person name="Hernandez-Gonzalez I."/>
            <person name="Rodriguez-Torres M.D."/>
            <person name="Souza V."/>
            <person name="Olmedo-Alvarez G."/>
        </authorList>
    </citation>
    <scope>NUCLEOTIDE SEQUENCE [LARGE SCALE GENOMIC DNA]</scope>
    <source>
        <strain evidence="3">p1.1.43</strain>
    </source>
</reference>
<dbReference type="GO" id="GO:0005737">
    <property type="term" value="C:cytoplasm"/>
    <property type="evidence" value="ECO:0007669"/>
    <property type="project" value="TreeGrafter"/>
</dbReference>
<evidence type="ECO:0000259" key="1">
    <source>
        <dbReference type="PROSITE" id="PS51186"/>
    </source>
</evidence>
<feature type="domain" description="N-acetyltransferase" evidence="1">
    <location>
        <begin position="12"/>
        <end position="176"/>
    </location>
</feature>
<dbReference type="PROSITE" id="PS51186">
    <property type="entry name" value="GNAT"/>
    <property type="match status" value="1"/>
</dbReference>
<dbReference type="RefSeq" id="WP_059350883.1">
    <property type="nucleotide sequence ID" value="NZ_LDYG01000026.1"/>
</dbReference>
<organism evidence="2 3">
    <name type="scientific">Bacillus coahuilensis p1.1.43</name>
    <dbReference type="NCBI Taxonomy" id="1150625"/>
    <lineage>
        <taxon>Bacteria</taxon>
        <taxon>Bacillati</taxon>
        <taxon>Bacillota</taxon>
        <taxon>Bacilli</taxon>
        <taxon>Bacillales</taxon>
        <taxon>Bacillaceae</taxon>
        <taxon>Bacillus</taxon>
    </lineage>
</organism>
<dbReference type="STRING" id="1150625.Q75_07080"/>
<dbReference type="SUPFAM" id="SSF55729">
    <property type="entry name" value="Acyl-CoA N-acyltransferases (Nat)"/>
    <property type="match status" value="1"/>
</dbReference>
<dbReference type="PANTHER" id="PTHR43792">
    <property type="entry name" value="GNAT FAMILY, PUTATIVE (AFU_ORTHOLOGUE AFUA_3G00765)-RELATED-RELATED"/>
    <property type="match status" value="1"/>
</dbReference>
<accession>A0A147K915</accession>
<dbReference type="InterPro" id="IPR051531">
    <property type="entry name" value="N-acetyltransferase"/>
</dbReference>
<dbReference type="InterPro" id="IPR000182">
    <property type="entry name" value="GNAT_dom"/>
</dbReference>
<dbReference type="EMBL" id="LDYG01000026">
    <property type="protein sequence ID" value="KUP06841.1"/>
    <property type="molecule type" value="Genomic_DNA"/>
</dbReference>
<proteinExistence type="predicted"/>
<protein>
    <recommendedName>
        <fullName evidence="1">N-acetyltransferase domain-containing protein</fullName>
    </recommendedName>
</protein>
<dbReference type="Gene3D" id="3.40.630.30">
    <property type="match status" value="1"/>
</dbReference>
<dbReference type="Pfam" id="PF13302">
    <property type="entry name" value="Acetyltransf_3"/>
    <property type="match status" value="1"/>
</dbReference>
<dbReference type="GO" id="GO:0008999">
    <property type="term" value="F:protein-N-terminal-alanine acetyltransferase activity"/>
    <property type="evidence" value="ECO:0007669"/>
    <property type="project" value="TreeGrafter"/>
</dbReference>
<evidence type="ECO:0000313" key="2">
    <source>
        <dbReference type="EMBL" id="KUP06841.1"/>
    </source>
</evidence>
<comment type="caution">
    <text evidence="2">The sequence shown here is derived from an EMBL/GenBank/DDBJ whole genome shotgun (WGS) entry which is preliminary data.</text>
</comment>